<reference evidence="2 3" key="1">
    <citation type="submission" date="2021-06" db="EMBL/GenBank/DDBJ databases">
        <authorList>
            <person name="Palmer J.M."/>
        </authorList>
    </citation>
    <scope>NUCLEOTIDE SEQUENCE [LARGE SCALE GENOMIC DNA]</scope>
    <source>
        <strain evidence="2 3">AS_MEX2019</strain>
        <tissue evidence="2">Muscle</tissue>
    </source>
</reference>
<evidence type="ECO:0000313" key="3">
    <source>
        <dbReference type="Proteomes" id="UP001469553"/>
    </source>
</evidence>
<dbReference type="Proteomes" id="UP001469553">
    <property type="component" value="Unassembled WGS sequence"/>
</dbReference>
<sequence>MCLNPSHGFSFQTTERRSTRVGRGQAGGSIAKNAVKVFVSNKGNWHTRVKLDRGGVKRLEGEAEEDGVWSVSLHGCVLDGRALQLADQRVGGFRDAVVLVTGSTGGSCGGDLGLNKEEEYFCY</sequence>
<dbReference type="EMBL" id="JAHRIP010050588">
    <property type="protein sequence ID" value="MEQ2300864.1"/>
    <property type="molecule type" value="Genomic_DNA"/>
</dbReference>
<feature type="region of interest" description="Disordered" evidence="1">
    <location>
        <begin position="1"/>
        <end position="25"/>
    </location>
</feature>
<protein>
    <submittedName>
        <fullName evidence="2">Uncharacterized protein</fullName>
    </submittedName>
</protein>
<comment type="caution">
    <text evidence="2">The sequence shown here is derived from an EMBL/GenBank/DDBJ whole genome shotgun (WGS) entry which is preliminary data.</text>
</comment>
<evidence type="ECO:0000313" key="2">
    <source>
        <dbReference type="EMBL" id="MEQ2300864.1"/>
    </source>
</evidence>
<accession>A0ABV0Z3V4</accession>
<organism evidence="2 3">
    <name type="scientific">Ameca splendens</name>
    <dbReference type="NCBI Taxonomy" id="208324"/>
    <lineage>
        <taxon>Eukaryota</taxon>
        <taxon>Metazoa</taxon>
        <taxon>Chordata</taxon>
        <taxon>Craniata</taxon>
        <taxon>Vertebrata</taxon>
        <taxon>Euteleostomi</taxon>
        <taxon>Actinopterygii</taxon>
        <taxon>Neopterygii</taxon>
        <taxon>Teleostei</taxon>
        <taxon>Neoteleostei</taxon>
        <taxon>Acanthomorphata</taxon>
        <taxon>Ovalentaria</taxon>
        <taxon>Atherinomorphae</taxon>
        <taxon>Cyprinodontiformes</taxon>
        <taxon>Goodeidae</taxon>
        <taxon>Ameca</taxon>
    </lineage>
</organism>
<evidence type="ECO:0000256" key="1">
    <source>
        <dbReference type="SAM" id="MobiDB-lite"/>
    </source>
</evidence>
<keyword evidence="3" id="KW-1185">Reference proteome</keyword>
<proteinExistence type="predicted"/>
<gene>
    <name evidence="2" type="ORF">AMECASPLE_030197</name>
</gene>
<name>A0ABV0Z3V4_9TELE</name>